<reference evidence="2" key="1">
    <citation type="journal article" date="2019" name="bioRxiv">
        <title>The Genome of the Zebra Mussel, Dreissena polymorpha: A Resource for Invasive Species Research.</title>
        <authorList>
            <person name="McCartney M.A."/>
            <person name="Auch B."/>
            <person name="Kono T."/>
            <person name="Mallez S."/>
            <person name="Zhang Y."/>
            <person name="Obille A."/>
            <person name="Becker A."/>
            <person name="Abrahante J.E."/>
            <person name="Garbe J."/>
            <person name="Badalamenti J.P."/>
            <person name="Herman A."/>
            <person name="Mangelson H."/>
            <person name="Liachko I."/>
            <person name="Sullivan S."/>
            <person name="Sone E.D."/>
            <person name="Koren S."/>
            <person name="Silverstein K.A.T."/>
            <person name="Beckman K.B."/>
            <person name="Gohl D.M."/>
        </authorList>
    </citation>
    <scope>NUCLEOTIDE SEQUENCE</scope>
    <source>
        <strain evidence="2">Duluth1</strain>
        <tissue evidence="2">Whole animal</tissue>
    </source>
</reference>
<organism evidence="2 3">
    <name type="scientific">Dreissena polymorpha</name>
    <name type="common">Zebra mussel</name>
    <name type="synonym">Mytilus polymorpha</name>
    <dbReference type="NCBI Taxonomy" id="45954"/>
    <lineage>
        <taxon>Eukaryota</taxon>
        <taxon>Metazoa</taxon>
        <taxon>Spiralia</taxon>
        <taxon>Lophotrochozoa</taxon>
        <taxon>Mollusca</taxon>
        <taxon>Bivalvia</taxon>
        <taxon>Autobranchia</taxon>
        <taxon>Heteroconchia</taxon>
        <taxon>Euheterodonta</taxon>
        <taxon>Imparidentia</taxon>
        <taxon>Neoheterodontei</taxon>
        <taxon>Myida</taxon>
        <taxon>Dreissenoidea</taxon>
        <taxon>Dreissenidae</taxon>
        <taxon>Dreissena</taxon>
    </lineage>
</organism>
<dbReference type="Pfam" id="PF01436">
    <property type="entry name" value="NHL"/>
    <property type="match status" value="1"/>
</dbReference>
<dbReference type="InterPro" id="IPR001258">
    <property type="entry name" value="NHL_repeat"/>
</dbReference>
<evidence type="ECO:0000256" key="1">
    <source>
        <dbReference type="ARBA" id="ARBA00022737"/>
    </source>
</evidence>
<gene>
    <name evidence="2" type="ORF">DPMN_077642</name>
</gene>
<dbReference type="EMBL" id="JAIWYP010000015">
    <property type="protein sequence ID" value="KAH3702618.1"/>
    <property type="molecule type" value="Genomic_DNA"/>
</dbReference>
<proteinExistence type="predicted"/>
<sequence>MKKWPFAKKVDKFLVKCDVQKEENLAICFKDHNHCAAFNVLSYITGICVLHSGLVLVANSYNHKVQLLSKAVPAAESLYVSEVQFIKVNNSQLVTERQLQLQHKCAGIANHQGDLLVSSGTALHTYSLNSKLARKLYENKTDAFTRV</sequence>
<evidence type="ECO:0000313" key="2">
    <source>
        <dbReference type="EMBL" id="KAH3702618.1"/>
    </source>
</evidence>
<protein>
    <submittedName>
        <fullName evidence="2">Uncharacterized protein</fullName>
    </submittedName>
</protein>
<accession>A0A9D4BPJ2</accession>
<dbReference type="Proteomes" id="UP000828390">
    <property type="component" value="Unassembled WGS sequence"/>
</dbReference>
<name>A0A9D4BPJ2_DREPO</name>
<keyword evidence="1" id="KW-0677">Repeat</keyword>
<keyword evidence="3" id="KW-1185">Reference proteome</keyword>
<dbReference type="AlphaFoldDB" id="A0A9D4BPJ2"/>
<evidence type="ECO:0000313" key="3">
    <source>
        <dbReference type="Proteomes" id="UP000828390"/>
    </source>
</evidence>
<reference evidence="2" key="2">
    <citation type="submission" date="2020-11" db="EMBL/GenBank/DDBJ databases">
        <authorList>
            <person name="McCartney M.A."/>
            <person name="Auch B."/>
            <person name="Kono T."/>
            <person name="Mallez S."/>
            <person name="Becker A."/>
            <person name="Gohl D.M."/>
            <person name="Silverstein K.A.T."/>
            <person name="Koren S."/>
            <person name="Bechman K.B."/>
            <person name="Herman A."/>
            <person name="Abrahante J.E."/>
            <person name="Garbe J."/>
        </authorList>
    </citation>
    <scope>NUCLEOTIDE SEQUENCE</scope>
    <source>
        <strain evidence="2">Duluth1</strain>
        <tissue evidence="2">Whole animal</tissue>
    </source>
</reference>
<comment type="caution">
    <text evidence="2">The sequence shown here is derived from an EMBL/GenBank/DDBJ whole genome shotgun (WGS) entry which is preliminary data.</text>
</comment>